<dbReference type="Proteomes" id="UP000694402">
    <property type="component" value="Unassembled WGS sequence"/>
</dbReference>
<comment type="subunit">
    <text evidence="3">Homodimer.</text>
</comment>
<dbReference type="InterPro" id="IPR039344">
    <property type="entry name" value="MBLAC1"/>
</dbReference>
<evidence type="ECO:0000256" key="6">
    <source>
        <dbReference type="ARBA" id="ARBA00044690"/>
    </source>
</evidence>
<accession>A0A8C8C0J8</accession>
<evidence type="ECO:0000256" key="4">
    <source>
        <dbReference type="ARBA" id="ARBA00014856"/>
    </source>
</evidence>
<proteinExistence type="inferred from homology"/>
<dbReference type="Gene3D" id="3.60.15.10">
    <property type="entry name" value="Ribonuclease Z/Hydroxyacylglutathione hydrolase-like"/>
    <property type="match status" value="1"/>
</dbReference>
<dbReference type="InterPro" id="IPR036866">
    <property type="entry name" value="RibonucZ/Hydroxyglut_hydro"/>
</dbReference>
<feature type="domain" description="Metallo-beta-lactamase" evidence="8">
    <location>
        <begin position="53"/>
        <end position="214"/>
    </location>
</feature>
<name>A0A8C8C0J8_ONCTS</name>
<gene>
    <name evidence="9" type="primary">MBLAC1</name>
</gene>
<dbReference type="Ensembl" id="ENSOTST00005001474.2">
    <property type="protein sequence ID" value="ENSOTSP00005001316.2"/>
    <property type="gene ID" value="ENSOTSG00005000731.2"/>
</dbReference>
<reference evidence="9" key="2">
    <citation type="submission" date="2025-09" db="UniProtKB">
        <authorList>
            <consortium name="Ensembl"/>
        </authorList>
    </citation>
    <scope>IDENTIFICATION</scope>
</reference>
<protein>
    <recommendedName>
        <fullName evidence="4">Metallo-beta-lactamase domain-containing protein 1</fullName>
    </recommendedName>
    <alternativeName>
        <fullName evidence="5">Endoribonuclease MBLAC1</fullName>
    </alternativeName>
</protein>
<dbReference type="CDD" id="cd07711">
    <property type="entry name" value="MBLAC1-like_MBL-fold"/>
    <property type="match status" value="1"/>
</dbReference>
<organism evidence="9 10">
    <name type="scientific">Oncorhynchus tshawytscha</name>
    <name type="common">Chinook salmon</name>
    <name type="synonym">Salmo tshawytscha</name>
    <dbReference type="NCBI Taxonomy" id="74940"/>
    <lineage>
        <taxon>Eukaryota</taxon>
        <taxon>Metazoa</taxon>
        <taxon>Chordata</taxon>
        <taxon>Craniata</taxon>
        <taxon>Vertebrata</taxon>
        <taxon>Euteleostomi</taxon>
        <taxon>Actinopterygii</taxon>
        <taxon>Neopterygii</taxon>
        <taxon>Teleostei</taxon>
        <taxon>Protacanthopterygii</taxon>
        <taxon>Salmoniformes</taxon>
        <taxon>Salmonidae</taxon>
        <taxon>Salmoninae</taxon>
        <taxon>Oncorhynchus</taxon>
    </lineage>
</organism>
<comment type="similarity">
    <text evidence="2">Belongs to the metallo-beta-lactamase superfamily. Glyoxalase II family.</text>
</comment>
<dbReference type="SUPFAM" id="SSF56281">
    <property type="entry name" value="Metallo-hydrolase/oxidoreductase"/>
    <property type="match status" value="1"/>
</dbReference>
<evidence type="ECO:0000313" key="10">
    <source>
        <dbReference type="Proteomes" id="UP000694402"/>
    </source>
</evidence>
<keyword evidence="10" id="KW-1185">Reference proteome</keyword>
<dbReference type="PANTHER" id="PTHR23200:SF48">
    <property type="entry name" value="METALLO-BETA-LACTAMASE DOMAIN-CONTAINING PROTEIN 1"/>
    <property type="match status" value="1"/>
</dbReference>
<evidence type="ECO:0000256" key="2">
    <source>
        <dbReference type="ARBA" id="ARBA00006759"/>
    </source>
</evidence>
<evidence type="ECO:0000256" key="5">
    <source>
        <dbReference type="ARBA" id="ARBA00032988"/>
    </source>
</evidence>
<dbReference type="AlphaFoldDB" id="A0A8C8C0J8"/>
<evidence type="ECO:0000256" key="1">
    <source>
        <dbReference type="ARBA" id="ARBA00004514"/>
    </source>
</evidence>
<dbReference type="PANTHER" id="PTHR23200">
    <property type="entry name" value="METALLO-BETA-LACTAMASE DOMAIN-CONTAINING PROTEIN 1"/>
    <property type="match status" value="1"/>
</dbReference>
<sequence>MEATETNYACNSSEFRRSELSDTELEIVGQPYSISVLKVGYCLSEQDGSFRADGTITLLTGPRTILVDTGGPWDRDFLVKRLKDKRLDPGDISLVVGTHGHSDHVGNLGLFPGATIVVGCDISEGDRYLPNQLSEGQPYPIDEHVSIVPTPGHTGRDVSLLVKGTTMGTVLVAGDLFERCTDDDSWRELSENPAVQEASRQEALRTSDVIIPGHGLPFRIQREEVDGRSGFFEVATLWLDDSFAHSWDSLN</sequence>
<comment type="function">
    <text evidence="7">Endoribonuclease that catalyzes the hydrolysis of histone-coding pre-mRNA 3'-end. Involved in histone pre-mRNA processing during the S-phase of the cell cycle, which is required for entering/progressing through S-phase. Cleaves histone pre-mRNA at a major and a minor cleavage site after the 5'-ACCCA-3' and the 5'-ACCCACA-3' sequence, respectively, and located downstream of the stem-loop. May require the presence of the HDE element located at the histone pre-RNA 3'-end to avoid non-specific cleavage.</text>
</comment>
<evidence type="ECO:0000259" key="8">
    <source>
        <dbReference type="SMART" id="SM00849"/>
    </source>
</evidence>
<dbReference type="GO" id="GO:0005829">
    <property type="term" value="C:cytosol"/>
    <property type="evidence" value="ECO:0007669"/>
    <property type="project" value="UniProtKB-SubCell"/>
</dbReference>
<evidence type="ECO:0000313" key="9">
    <source>
        <dbReference type="Ensembl" id="ENSOTSP00005001316.2"/>
    </source>
</evidence>
<dbReference type="Pfam" id="PF00753">
    <property type="entry name" value="Lactamase_B"/>
    <property type="match status" value="1"/>
</dbReference>
<evidence type="ECO:0000256" key="3">
    <source>
        <dbReference type="ARBA" id="ARBA00011738"/>
    </source>
</evidence>
<dbReference type="GeneTree" id="ENSGT00390000016193"/>
<comment type="subcellular location">
    <subcellularLocation>
        <location evidence="1">Cytoplasm</location>
        <location evidence="1">Cytosol</location>
    </subcellularLocation>
</comment>
<comment type="catalytic activity">
    <reaction evidence="6">
        <text>a ribonucleotidyl-ribonucleotide-RNA + H2O = a 3'-end ribonucleotide-RNA + a 5'-end 5'-phospho-ribonucleoside-RNA + H(+)</text>
        <dbReference type="Rhea" id="RHEA:68096"/>
        <dbReference type="Rhea" id="RHEA-COMP:15179"/>
        <dbReference type="Rhea" id="RHEA-COMP:17355"/>
        <dbReference type="Rhea" id="RHEA-COMP:17428"/>
        <dbReference type="ChEBI" id="CHEBI:15377"/>
        <dbReference type="ChEBI" id="CHEBI:15378"/>
        <dbReference type="ChEBI" id="CHEBI:74896"/>
        <dbReference type="ChEBI" id="CHEBI:138282"/>
        <dbReference type="ChEBI" id="CHEBI:173118"/>
    </reaction>
    <physiologicalReaction direction="left-to-right" evidence="6">
        <dbReference type="Rhea" id="RHEA:68097"/>
    </physiologicalReaction>
</comment>
<dbReference type="InterPro" id="IPR001279">
    <property type="entry name" value="Metallo-B-lactamas"/>
</dbReference>
<reference evidence="9" key="1">
    <citation type="submission" date="2025-08" db="UniProtKB">
        <authorList>
            <consortium name="Ensembl"/>
        </authorList>
    </citation>
    <scope>IDENTIFICATION</scope>
</reference>
<evidence type="ECO:0000256" key="7">
    <source>
        <dbReference type="ARBA" id="ARBA00045869"/>
    </source>
</evidence>
<dbReference type="SMART" id="SM00849">
    <property type="entry name" value="Lactamase_B"/>
    <property type="match status" value="1"/>
</dbReference>